<reference evidence="2" key="1">
    <citation type="journal article" date="2016" name="Nature">
        <title>Genome evolution in the allotetraploid frog Xenopus laevis.</title>
        <authorList>
            <person name="Session A.M."/>
            <person name="Uno Y."/>
            <person name="Kwon T."/>
            <person name="Chapman J.A."/>
            <person name="Toyoda A."/>
            <person name="Takahashi S."/>
            <person name="Fukui A."/>
            <person name="Hikosaka A."/>
            <person name="Suzuki A."/>
            <person name="Kondo M."/>
            <person name="van Heeringen S.J."/>
            <person name="Quigley I."/>
            <person name="Heinz S."/>
            <person name="Ogino H."/>
            <person name="Ochi H."/>
            <person name="Hellsten U."/>
            <person name="Lyons J.B."/>
            <person name="Simakov O."/>
            <person name="Putnam N."/>
            <person name="Stites J."/>
            <person name="Kuroki Y."/>
            <person name="Tanaka T."/>
            <person name="Michiue T."/>
            <person name="Watanabe M."/>
            <person name="Bogdanovic O."/>
            <person name="Lister R."/>
            <person name="Georgiou G."/>
            <person name="Paranjpe S.S."/>
            <person name="van Kruijsbergen I."/>
            <person name="Shu S."/>
            <person name="Carlson J."/>
            <person name="Kinoshita T."/>
            <person name="Ohta Y."/>
            <person name="Mawaribuchi S."/>
            <person name="Jenkins J."/>
            <person name="Grimwood J."/>
            <person name="Schmutz J."/>
            <person name="Mitros T."/>
            <person name="Mozaffari S.V."/>
            <person name="Suzuki Y."/>
            <person name="Haramoto Y."/>
            <person name="Yamamoto T.S."/>
            <person name="Takagi C."/>
            <person name="Heald R."/>
            <person name="Miller K."/>
            <person name="Haudenschild C."/>
            <person name="Kitzman J."/>
            <person name="Nakayama T."/>
            <person name="Izutsu Y."/>
            <person name="Robert J."/>
            <person name="Fortriede J."/>
            <person name="Burns K."/>
            <person name="Lotay V."/>
            <person name="Karimi K."/>
            <person name="Yasuoka Y."/>
            <person name="Dichmann D.S."/>
            <person name="Flajnik M.F."/>
            <person name="Houston D.W."/>
            <person name="Shendure J."/>
            <person name="DuPasquier L."/>
            <person name="Vize P.D."/>
            <person name="Zorn A.M."/>
            <person name="Ito M."/>
            <person name="Marcotte E.M."/>
            <person name="Wallingford J.B."/>
            <person name="Ito Y."/>
            <person name="Asashima M."/>
            <person name="Ueno N."/>
            <person name="Matsuda Y."/>
            <person name="Veenstra G.J."/>
            <person name="Fujiyama A."/>
            <person name="Harland R.M."/>
            <person name="Taira M."/>
            <person name="Rokhsar D.S."/>
        </authorList>
    </citation>
    <scope>NUCLEOTIDE SEQUENCE [LARGE SCALE GENOMIC DNA]</scope>
    <source>
        <strain evidence="2">J</strain>
    </source>
</reference>
<accession>A0A974HJW9</accession>
<name>A0A974HJW9_XENLA</name>
<organism evidence="1 2">
    <name type="scientific">Xenopus laevis</name>
    <name type="common">African clawed frog</name>
    <dbReference type="NCBI Taxonomy" id="8355"/>
    <lineage>
        <taxon>Eukaryota</taxon>
        <taxon>Metazoa</taxon>
        <taxon>Chordata</taxon>
        <taxon>Craniata</taxon>
        <taxon>Vertebrata</taxon>
        <taxon>Euteleostomi</taxon>
        <taxon>Amphibia</taxon>
        <taxon>Batrachia</taxon>
        <taxon>Anura</taxon>
        <taxon>Pipoidea</taxon>
        <taxon>Pipidae</taxon>
        <taxon>Xenopodinae</taxon>
        <taxon>Xenopus</taxon>
        <taxon>Xenopus</taxon>
    </lineage>
</organism>
<protein>
    <submittedName>
        <fullName evidence="1">Uncharacterized protein</fullName>
    </submittedName>
</protein>
<gene>
    <name evidence="1" type="ORF">XELAEV_18027622mg</name>
</gene>
<sequence length="86" mass="9895">MKLMRLIVGVVYDMTSFLYNLNVVLCIKGHLTWQNRRLGQIQRILRIILHALLPKGWGSGNILILFLGPSWTEQSISTCTCRKHIC</sequence>
<evidence type="ECO:0000313" key="2">
    <source>
        <dbReference type="Proteomes" id="UP000694892"/>
    </source>
</evidence>
<evidence type="ECO:0000313" key="1">
    <source>
        <dbReference type="EMBL" id="OCT80809.1"/>
    </source>
</evidence>
<proteinExistence type="predicted"/>
<dbReference type="EMBL" id="CM004474">
    <property type="protein sequence ID" value="OCT80809.1"/>
    <property type="molecule type" value="Genomic_DNA"/>
</dbReference>
<dbReference type="AlphaFoldDB" id="A0A974HJW9"/>
<dbReference type="Proteomes" id="UP000694892">
    <property type="component" value="Chromosome 5L"/>
</dbReference>